<evidence type="ECO:0000313" key="4">
    <source>
        <dbReference type="Proteomes" id="UP000076798"/>
    </source>
</evidence>
<evidence type="ECO:0000259" key="2">
    <source>
        <dbReference type="PROSITE" id="PS51840"/>
    </source>
</evidence>
<dbReference type="EMBL" id="KV428008">
    <property type="protein sequence ID" value="KZT43410.1"/>
    <property type="molecule type" value="Genomic_DNA"/>
</dbReference>
<keyword evidence="4" id="KW-1185">Reference proteome</keyword>
<organism evidence="3 4">
    <name type="scientific">Sistotremastrum suecicum HHB10207 ss-3</name>
    <dbReference type="NCBI Taxonomy" id="1314776"/>
    <lineage>
        <taxon>Eukaryota</taxon>
        <taxon>Fungi</taxon>
        <taxon>Dikarya</taxon>
        <taxon>Basidiomycota</taxon>
        <taxon>Agaricomycotina</taxon>
        <taxon>Agaricomycetes</taxon>
        <taxon>Sistotremastrales</taxon>
        <taxon>Sistotremastraceae</taxon>
        <taxon>Sistotremastrum</taxon>
    </lineage>
</organism>
<protein>
    <recommendedName>
        <fullName evidence="2">C2 NT-type domain-containing protein</fullName>
    </recommendedName>
</protein>
<dbReference type="AlphaFoldDB" id="A0A166I5E4"/>
<feature type="compositionally biased region" description="Basic and acidic residues" evidence="1">
    <location>
        <begin position="510"/>
        <end position="524"/>
    </location>
</feature>
<dbReference type="OrthoDB" id="3365224at2759"/>
<dbReference type="STRING" id="1314776.A0A166I5E4"/>
<name>A0A166I5E4_9AGAM</name>
<dbReference type="Proteomes" id="UP000076798">
    <property type="component" value="Unassembled WGS sequence"/>
</dbReference>
<proteinExistence type="predicted"/>
<reference evidence="3 4" key="1">
    <citation type="journal article" date="2016" name="Mol. Biol. Evol.">
        <title>Comparative Genomics of Early-Diverging Mushroom-Forming Fungi Provides Insights into the Origins of Lignocellulose Decay Capabilities.</title>
        <authorList>
            <person name="Nagy L.G."/>
            <person name="Riley R."/>
            <person name="Tritt A."/>
            <person name="Adam C."/>
            <person name="Daum C."/>
            <person name="Floudas D."/>
            <person name="Sun H."/>
            <person name="Yadav J.S."/>
            <person name="Pangilinan J."/>
            <person name="Larsson K.H."/>
            <person name="Matsuura K."/>
            <person name="Barry K."/>
            <person name="Labutti K."/>
            <person name="Kuo R."/>
            <person name="Ohm R.A."/>
            <person name="Bhattacharya S.S."/>
            <person name="Shirouzu T."/>
            <person name="Yoshinaga Y."/>
            <person name="Martin F.M."/>
            <person name="Grigoriev I.V."/>
            <person name="Hibbett D.S."/>
        </authorList>
    </citation>
    <scope>NUCLEOTIDE SEQUENCE [LARGE SCALE GENOMIC DNA]</scope>
    <source>
        <strain evidence="3 4">HHB10207 ss-3</strain>
    </source>
</reference>
<accession>A0A166I5E4</accession>
<gene>
    <name evidence="3" type="ORF">SISSUDRAFT_1057804</name>
</gene>
<feature type="region of interest" description="Disordered" evidence="1">
    <location>
        <begin position="184"/>
        <end position="210"/>
    </location>
</feature>
<evidence type="ECO:0000256" key="1">
    <source>
        <dbReference type="SAM" id="MobiDB-lite"/>
    </source>
</evidence>
<dbReference type="PANTHER" id="PTHR21456">
    <property type="entry name" value="FAMILY WITH SEQUENCE SIMILARITY 102"/>
    <property type="match status" value="1"/>
</dbReference>
<feature type="region of interest" description="Disordered" evidence="1">
    <location>
        <begin position="370"/>
        <end position="555"/>
    </location>
</feature>
<feature type="compositionally biased region" description="Basic residues" evidence="1">
    <location>
        <begin position="408"/>
        <end position="424"/>
    </location>
</feature>
<feature type="compositionally biased region" description="Low complexity" evidence="1">
    <location>
        <begin position="103"/>
        <end position="128"/>
    </location>
</feature>
<feature type="domain" description="C2 NT-type" evidence="2">
    <location>
        <begin position="21"/>
        <end position="280"/>
    </location>
</feature>
<dbReference type="InterPro" id="IPR039931">
    <property type="entry name" value="EEIG1/2-like"/>
</dbReference>
<feature type="region of interest" description="Disordered" evidence="1">
    <location>
        <begin position="308"/>
        <end position="330"/>
    </location>
</feature>
<evidence type="ECO:0000313" key="3">
    <source>
        <dbReference type="EMBL" id="KZT43410.1"/>
    </source>
</evidence>
<feature type="compositionally biased region" description="Low complexity" evidence="1">
    <location>
        <begin position="493"/>
        <end position="503"/>
    </location>
</feature>
<sequence length="555" mass="60537">MSHYYRDPHPHTGAIRAQVNSLIHRHAHAKFHATLTIHQLSSVPFLTGEFATKWKFRGVVAPPKPSRTRSNEPYPVQYIAKKPLTASPTQSTTSLPAVILSSATESKSGSTGSSSSTSSYNSTSLDSTVTRDDTIMPATKLAPEDKRDVSYTTDSRGQTAFVKLREHKIDWEETIDVMLQMGVEPPKESPPKSPAPPVTAKGKAPEKPRAGKLLPCPLKLVITQKITPGDPDAPSDPRLGAVYLDLAEYAEPSLGPVTRKYLLRESKTNAILKLTIRLRPVSTPPGGFIAPHLQVASIQSSLTNLLSAHHHHGRHGHHRYSPNSSRHHLHHKGSRASYINRAGSNLPTNARTEDIIEALFNPFPTASTTPSPFTYHSPNVIAPTPTSSRPHPQHRVTSPDGPNQLNHVHGHAHGHGRSVRHKSSLRREMEADNEDSETSATDNTPSISSHGHGYGGSSRSMTEYSSEAGHTTLYPDRDRLRPHHTSNTRKSSCDSSSEASSLSTNTNTAHSEHSKVDVGKERGWWKRFGGGGNGSNSRPTTPADSIRSKRSITTQ</sequence>
<dbReference type="PROSITE" id="PS51840">
    <property type="entry name" value="C2_NT"/>
    <property type="match status" value="1"/>
</dbReference>
<feature type="region of interest" description="Disordered" evidence="1">
    <location>
        <begin position="103"/>
        <end position="141"/>
    </location>
</feature>
<dbReference type="InterPro" id="IPR019448">
    <property type="entry name" value="NT-C2"/>
</dbReference>
<dbReference type="PANTHER" id="PTHR21456:SF1">
    <property type="entry name" value="C2 NT-TYPE DOMAIN-CONTAINING PROTEIN"/>
    <property type="match status" value="1"/>
</dbReference>
<dbReference type="Pfam" id="PF10358">
    <property type="entry name" value="NT-C2"/>
    <property type="match status" value="1"/>
</dbReference>